<dbReference type="Proteomes" id="UP000034076">
    <property type="component" value="Unassembled WGS sequence"/>
</dbReference>
<feature type="transmembrane region" description="Helical" evidence="14">
    <location>
        <begin position="357"/>
        <end position="374"/>
    </location>
</feature>
<comment type="similarity">
    <text evidence="11">Belongs to the UlaA family.</text>
</comment>
<dbReference type="InterPro" id="IPR004703">
    <property type="entry name" value="PTS_sugar-sp_permease"/>
</dbReference>
<reference evidence="15 16" key="1">
    <citation type="submission" date="2015-04" db="EMBL/GenBank/DDBJ databases">
        <title>Draft genome sequence of bacteremic isolate Catabacter hongkongensis type strain HKU16T.</title>
        <authorList>
            <person name="Lau S.K."/>
            <person name="Teng J.L."/>
            <person name="Huang Y."/>
            <person name="Curreem S.O."/>
            <person name="Tsui S.K."/>
            <person name="Woo P.C."/>
        </authorList>
    </citation>
    <scope>NUCLEOTIDE SEQUENCE [LARGE SCALE GENOMIC DNA]</scope>
    <source>
        <strain evidence="15 16">HKU16</strain>
    </source>
</reference>
<dbReference type="Pfam" id="PF03611">
    <property type="entry name" value="EIIC-GAT"/>
    <property type="match status" value="1"/>
</dbReference>
<feature type="transmembrane region" description="Helical" evidence="14">
    <location>
        <begin position="42"/>
        <end position="66"/>
    </location>
</feature>
<evidence type="ECO:0000256" key="6">
    <source>
        <dbReference type="ARBA" id="ARBA00022683"/>
    </source>
</evidence>
<evidence type="ECO:0000256" key="3">
    <source>
        <dbReference type="ARBA" id="ARBA00022448"/>
    </source>
</evidence>
<proteinExistence type="inferred from homology"/>
<evidence type="ECO:0000256" key="4">
    <source>
        <dbReference type="ARBA" id="ARBA00022475"/>
    </source>
</evidence>
<dbReference type="GO" id="GO:0005886">
    <property type="term" value="C:plasma membrane"/>
    <property type="evidence" value="ECO:0007669"/>
    <property type="project" value="UniProtKB-SubCell"/>
</dbReference>
<keyword evidence="5" id="KW-0762">Sugar transport</keyword>
<feature type="transmembrane region" description="Helical" evidence="14">
    <location>
        <begin position="302"/>
        <end position="323"/>
    </location>
</feature>
<evidence type="ECO:0000256" key="10">
    <source>
        <dbReference type="ARBA" id="ARBA00037387"/>
    </source>
</evidence>
<keyword evidence="6" id="KW-0598">Phosphotransferase system</keyword>
<feature type="transmembrane region" description="Helical" evidence="14">
    <location>
        <begin position="247"/>
        <end position="268"/>
    </location>
</feature>
<protein>
    <recommendedName>
        <fullName evidence="12">Ascorbate-specific PTS system EIIC component</fullName>
    </recommendedName>
    <alternativeName>
        <fullName evidence="13">Ascorbate-specific permease IIC component UlaA</fullName>
    </alternativeName>
</protein>
<feature type="transmembrane region" description="Helical" evidence="14">
    <location>
        <begin position="12"/>
        <end position="30"/>
    </location>
</feature>
<gene>
    <name evidence="15" type="ORF">CHK_1814</name>
</gene>
<dbReference type="EMBL" id="LAYJ01000102">
    <property type="protein sequence ID" value="KKI50699.1"/>
    <property type="molecule type" value="Genomic_DNA"/>
</dbReference>
<accession>A0A0M2NDU9</accession>
<name>A0A0M2NDU9_9FIRM</name>
<dbReference type="OrthoDB" id="9796178at2"/>
<feature type="transmembrane region" description="Helical" evidence="14">
    <location>
        <begin position="143"/>
        <end position="161"/>
    </location>
</feature>
<dbReference type="GO" id="GO:0009401">
    <property type="term" value="P:phosphoenolpyruvate-dependent sugar phosphotransferase system"/>
    <property type="evidence" value="ECO:0007669"/>
    <property type="project" value="UniProtKB-KW"/>
</dbReference>
<evidence type="ECO:0000256" key="13">
    <source>
        <dbReference type="ARBA" id="ARBA00042859"/>
    </source>
</evidence>
<comment type="function">
    <text evidence="10">The phosphoenolpyruvate-dependent sugar phosphotransferase system (sugar PTS), a major carbohydrate active transport system, catalyzes the phosphorylation of incoming sugar substrates concomitantly with their translocation across the cell membrane. The enzyme II UlaABC PTS system is involved in ascorbate transport.</text>
</comment>
<evidence type="ECO:0000256" key="11">
    <source>
        <dbReference type="ARBA" id="ARBA00038218"/>
    </source>
</evidence>
<keyword evidence="16" id="KW-1185">Reference proteome</keyword>
<comment type="subunit">
    <text evidence="2">Homodimer.</text>
</comment>
<comment type="caution">
    <text evidence="15">The sequence shown here is derived from an EMBL/GenBank/DDBJ whole genome shotgun (WGS) entry which is preliminary data.</text>
</comment>
<keyword evidence="7 14" id="KW-0812">Transmembrane</keyword>
<evidence type="ECO:0000256" key="1">
    <source>
        <dbReference type="ARBA" id="ARBA00004651"/>
    </source>
</evidence>
<dbReference type="InterPro" id="IPR051562">
    <property type="entry name" value="Ascorbate-PTS_EIIC"/>
</dbReference>
<dbReference type="RefSeq" id="WP_082103480.1">
    <property type="nucleotide sequence ID" value="NZ_CAUERS010000036.1"/>
</dbReference>
<feature type="transmembrane region" description="Helical" evidence="14">
    <location>
        <begin position="115"/>
        <end position="137"/>
    </location>
</feature>
<evidence type="ECO:0000256" key="14">
    <source>
        <dbReference type="SAM" id="Phobius"/>
    </source>
</evidence>
<evidence type="ECO:0000256" key="5">
    <source>
        <dbReference type="ARBA" id="ARBA00022597"/>
    </source>
</evidence>
<organism evidence="15 16">
    <name type="scientific">Christensenella hongkongensis</name>
    <dbReference type="NCBI Taxonomy" id="270498"/>
    <lineage>
        <taxon>Bacteria</taxon>
        <taxon>Bacillati</taxon>
        <taxon>Bacillota</taxon>
        <taxon>Clostridia</taxon>
        <taxon>Christensenellales</taxon>
        <taxon>Christensenellaceae</taxon>
        <taxon>Christensenella</taxon>
    </lineage>
</organism>
<evidence type="ECO:0000256" key="12">
    <source>
        <dbReference type="ARBA" id="ARBA00039702"/>
    </source>
</evidence>
<evidence type="ECO:0000256" key="7">
    <source>
        <dbReference type="ARBA" id="ARBA00022692"/>
    </source>
</evidence>
<keyword evidence="9 14" id="KW-0472">Membrane</keyword>
<keyword evidence="8 14" id="KW-1133">Transmembrane helix</keyword>
<feature type="transmembrane region" description="Helical" evidence="14">
    <location>
        <begin position="329"/>
        <end position="350"/>
    </location>
</feature>
<keyword evidence="4" id="KW-1003">Cell membrane</keyword>
<evidence type="ECO:0000256" key="8">
    <source>
        <dbReference type="ARBA" id="ARBA00022989"/>
    </source>
</evidence>
<evidence type="ECO:0000313" key="15">
    <source>
        <dbReference type="EMBL" id="KKI50699.1"/>
    </source>
</evidence>
<feature type="transmembrane region" description="Helical" evidence="14">
    <location>
        <begin position="86"/>
        <end position="108"/>
    </location>
</feature>
<dbReference type="PANTHER" id="PTHR33843:SF4">
    <property type="entry name" value="ASCORBATE-SPECIFIC PTS SYSTEM EIIC COMPONENT"/>
    <property type="match status" value="1"/>
</dbReference>
<evidence type="ECO:0000256" key="9">
    <source>
        <dbReference type="ARBA" id="ARBA00023136"/>
    </source>
</evidence>
<evidence type="ECO:0000313" key="16">
    <source>
        <dbReference type="Proteomes" id="UP000034076"/>
    </source>
</evidence>
<feature type="transmembrane region" description="Helical" evidence="14">
    <location>
        <begin position="394"/>
        <end position="409"/>
    </location>
</feature>
<feature type="transmembrane region" description="Helical" evidence="14">
    <location>
        <begin position="216"/>
        <end position="235"/>
    </location>
</feature>
<dbReference type="STRING" id="270498.CHK_1814"/>
<keyword evidence="3" id="KW-0813">Transport</keyword>
<sequence length="411" mass="43553">MMDWFIEILKPPILPAAVVVVGLLLLKKPFSGVLSGAIKTMIGFMLLVFGAQIVMWSVSPLTDIIWNGFGTQSVLLNSEFMGAALIADYGFEGFCVMFIAIVVNLLLARYTKANGIYLTGHHLLYSSLLITVILGTLTPLPPWAVIVTGGALVGVYACLTVKATQPLLHRVTGSGDIGFANSGNTGVLLGSLLGKLFQGKKKFEKGQKSRFEMKDVVVLSTVVMFFYYLLFSIAAGKTQGNWGLDCLLYAVGFGAAVSVVFLGMRMLLAEIIQIMYALQARFAPKAVKGLDASAVISYCPAAWMWGFLLSFAAGIAVMLIALLAGARCVVLPGVASCFFTGGSSAVFANAYGGKRGVVISSVAVGLVISLSIMWMTSSVQALDGYGVAFGETEYGVWGGLAAWFARLFAGA</sequence>
<evidence type="ECO:0000256" key="2">
    <source>
        <dbReference type="ARBA" id="ARBA00011738"/>
    </source>
</evidence>
<comment type="subcellular location">
    <subcellularLocation>
        <location evidence="1">Cell membrane</location>
        <topology evidence="1">Multi-pass membrane protein</topology>
    </subcellularLocation>
</comment>
<dbReference type="AlphaFoldDB" id="A0A0M2NDU9"/>
<dbReference type="PANTHER" id="PTHR33843">
    <property type="entry name" value="ASCORBATE-SPECIFIC PTS SYSTEM EIIC COMPONENT"/>
    <property type="match status" value="1"/>
</dbReference>